<protein>
    <submittedName>
        <fullName evidence="2">ABC transporter permease</fullName>
    </submittedName>
</protein>
<organism evidence="2 3">
    <name type="scientific">Streptacidiphilus pinicola</name>
    <dbReference type="NCBI Taxonomy" id="2219663"/>
    <lineage>
        <taxon>Bacteria</taxon>
        <taxon>Bacillati</taxon>
        <taxon>Actinomycetota</taxon>
        <taxon>Actinomycetes</taxon>
        <taxon>Kitasatosporales</taxon>
        <taxon>Streptomycetaceae</taxon>
        <taxon>Streptacidiphilus</taxon>
    </lineage>
</organism>
<accession>A0A2X0KID5</accession>
<dbReference type="GO" id="GO:0140359">
    <property type="term" value="F:ABC-type transporter activity"/>
    <property type="evidence" value="ECO:0007669"/>
    <property type="project" value="InterPro"/>
</dbReference>
<dbReference type="EMBL" id="QKYN01000026">
    <property type="protein sequence ID" value="RAG86510.1"/>
    <property type="molecule type" value="Genomic_DNA"/>
</dbReference>
<feature type="transmembrane region" description="Helical" evidence="1">
    <location>
        <begin position="128"/>
        <end position="150"/>
    </location>
</feature>
<comment type="caution">
    <text evidence="2">The sequence shown here is derived from an EMBL/GenBank/DDBJ whole genome shotgun (WGS) entry which is preliminary data.</text>
</comment>
<evidence type="ECO:0000313" key="2">
    <source>
        <dbReference type="EMBL" id="RAG86510.1"/>
    </source>
</evidence>
<keyword evidence="1" id="KW-0812">Transmembrane</keyword>
<keyword evidence="1" id="KW-1133">Transmembrane helix</keyword>
<dbReference type="PANTHER" id="PTHR37305:SF1">
    <property type="entry name" value="MEMBRANE PROTEIN"/>
    <property type="match status" value="1"/>
</dbReference>
<gene>
    <name evidence="2" type="ORF">DN069_06005</name>
</gene>
<feature type="transmembrane region" description="Helical" evidence="1">
    <location>
        <begin position="94"/>
        <end position="122"/>
    </location>
</feature>
<dbReference type="AlphaFoldDB" id="A0A2X0KID5"/>
<evidence type="ECO:0000256" key="1">
    <source>
        <dbReference type="SAM" id="Phobius"/>
    </source>
</evidence>
<feature type="transmembrane region" description="Helical" evidence="1">
    <location>
        <begin position="51"/>
        <end position="73"/>
    </location>
</feature>
<sequence length="238" mass="24644">MNVTVARLTARGLLGRRRGLLLLALPVLLLALSALIRGVAGQDEGTASSVLGGLAIGTMVPLVGLVAGTGAIGPEIDDGSIIYLLSKPQPRWKIITSKLVVAIGCSIVFAALPTYFAGLILFGTFENLTLGFTIAALIAGVAYSSLFLLLGVVSRHAVVWGLMYALLWETVVGQYVPGAQTLSVHQWALSIGQKIASPGVISSSVHLPTAVPLLIVATLGGAWLASARLTRLTLAGEE</sequence>
<dbReference type="PANTHER" id="PTHR37305">
    <property type="entry name" value="INTEGRAL MEMBRANE PROTEIN-RELATED"/>
    <property type="match status" value="1"/>
</dbReference>
<reference evidence="2 3" key="1">
    <citation type="submission" date="2018-06" db="EMBL/GenBank/DDBJ databases">
        <title>Streptacidiphilus pinicola sp. nov., isolated from pine grove soil.</title>
        <authorList>
            <person name="Roh S.G."/>
            <person name="Park S."/>
            <person name="Kim M.-K."/>
            <person name="Yun B.-R."/>
            <person name="Park J."/>
            <person name="Kim M.J."/>
            <person name="Kim Y.S."/>
            <person name="Kim S.B."/>
        </authorList>
    </citation>
    <scope>NUCLEOTIDE SEQUENCE [LARGE SCALE GENOMIC DNA]</scope>
    <source>
        <strain evidence="2 3">MMS16-CNU450</strain>
    </source>
</reference>
<dbReference type="GO" id="GO:0005886">
    <property type="term" value="C:plasma membrane"/>
    <property type="evidence" value="ECO:0007669"/>
    <property type="project" value="UniProtKB-SubCell"/>
</dbReference>
<feature type="transmembrane region" description="Helical" evidence="1">
    <location>
        <begin position="157"/>
        <end position="176"/>
    </location>
</feature>
<evidence type="ECO:0000313" key="3">
    <source>
        <dbReference type="Proteomes" id="UP000248889"/>
    </source>
</evidence>
<keyword evidence="1" id="KW-0472">Membrane</keyword>
<dbReference type="Proteomes" id="UP000248889">
    <property type="component" value="Unassembled WGS sequence"/>
</dbReference>
<proteinExistence type="predicted"/>
<dbReference type="Pfam" id="PF12679">
    <property type="entry name" value="ABC2_membrane_2"/>
    <property type="match status" value="1"/>
</dbReference>
<name>A0A2X0KID5_9ACTN</name>
<feature type="transmembrane region" description="Helical" evidence="1">
    <location>
        <begin position="205"/>
        <end position="225"/>
    </location>
</feature>
<dbReference type="RefSeq" id="WP_111499785.1">
    <property type="nucleotide sequence ID" value="NZ_QKYN01000026.1"/>
</dbReference>
<keyword evidence="3" id="KW-1185">Reference proteome</keyword>
<dbReference type="OrthoDB" id="5146799at2"/>